<feature type="region of interest" description="Disordered" evidence="10">
    <location>
        <begin position="1"/>
        <end position="29"/>
    </location>
</feature>
<dbReference type="KEGG" id="apln:108734017"/>
<keyword evidence="8 11" id="KW-0472">Membrane</keyword>
<dbReference type="FunFam" id="1.20.1250.20:FF:000379">
    <property type="entry name" value="Uncharacterized protein, isoform A"/>
    <property type="match status" value="1"/>
</dbReference>
<evidence type="ECO:0000313" key="13">
    <source>
        <dbReference type="RefSeq" id="XP_025836564.1"/>
    </source>
</evidence>
<keyword evidence="3" id="KW-0813">Transport</keyword>
<dbReference type="SUPFAM" id="SSF103473">
    <property type="entry name" value="MFS general substrate transporter"/>
    <property type="match status" value="1"/>
</dbReference>
<dbReference type="GeneID" id="108734017"/>
<evidence type="ECO:0000313" key="12">
    <source>
        <dbReference type="Proteomes" id="UP000192223"/>
    </source>
</evidence>
<keyword evidence="5" id="KW-0571">Peptide transport</keyword>
<evidence type="ECO:0000256" key="8">
    <source>
        <dbReference type="ARBA" id="ARBA00023136"/>
    </source>
</evidence>
<evidence type="ECO:0000256" key="7">
    <source>
        <dbReference type="ARBA" id="ARBA00022989"/>
    </source>
</evidence>
<protein>
    <recommendedName>
        <fullName evidence="9">Oligopeptide transporter 1</fullName>
    </recommendedName>
</protein>
<dbReference type="PANTHER" id="PTHR11654">
    <property type="entry name" value="OLIGOPEPTIDE TRANSPORTER-RELATED"/>
    <property type="match status" value="1"/>
</dbReference>
<proteinExistence type="inferred from homology"/>
<dbReference type="GO" id="GO:0006857">
    <property type="term" value="P:oligopeptide transport"/>
    <property type="evidence" value="ECO:0007669"/>
    <property type="project" value="InterPro"/>
</dbReference>
<evidence type="ECO:0000256" key="5">
    <source>
        <dbReference type="ARBA" id="ARBA00022856"/>
    </source>
</evidence>
<organism evidence="12 13">
    <name type="scientific">Agrilus planipennis</name>
    <name type="common">Emerald ash borer</name>
    <name type="synonym">Agrilus marcopoli</name>
    <dbReference type="NCBI Taxonomy" id="224129"/>
    <lineage>
        <taxon>Eukaryota</taxon>
        <taxon>Metazoa</taxon>
        <taxon>Ecdysozoa</taxon>
        <taxon>Arthropoda</taxon>
        <taxon>Hexapoda</taxon>
        <taxon>Insecta</taxon>
        <taxon>Pterygota</taxon>
        <taxon>Neoptera</taxon>
        <taxon>Endopterygota</taxon>
        <taxon>Coleoptera</taxon>
        <taxon>Polyphaga</taxon>
        <taxon>Elateriformia</taxon>
        <taxon>Buprestoidea</taxon>
        <taxon>Buprestidae</taxon>
        <taxon>Agrilinae</taxon>
        <taxon>Agrilus</taxon>
    </lineage>
</organism>
<feature type="compositionally biased region" description="Basic and acidic residues" evidence="10">
    <location>
        <begin position="1"/>
        <end position="11"/>
    </location>
</feature>
<evidence type="ECO:0000256" key="10">
    <source>
        <dbReference type="SAM" id="MobiDB-lite"/>
    </source>
</evidence>
<dbReference type="InterPro" id="IPR000109">
    <property type="entry name" value="POT_fam"/>
</dbReference>
<dbReference type="Pfam" id="PF00854">
    <property type="entry name" value="PTR2"/>
    <property type="match status" value="2"/>
</dbReference>
<name>A0A7F5RKM2_AGRPL</name>
<feature type="transmembrane region" description="Helical" evidence="11">
    <location>
        <begin position="179"/>
        <end position="199"/>
    </location>
</feature>
<feature type="transmembrane region" description="Helical" evidence="11">
    <location>
        <begin position="139"/>
        <end position="159"/>
    </location>
</feature>
<comment type="similarity">
    <text evidence="2">Belongs to the major facilitator superfamily. Proton-dependent oligopeptide transporter (POT/PTR) (TC 2.A.17) family.</text>
</comment>
<dbReference type="GO" id="GO:0016020">
    <property type="term" value="C:membrane"/>
    <property type="evidence" value="ECO:0007669"/>
    <property type="project" value="UniProtKB-SubCell"/>
</dbReference>
<feature type="transmembrane region" description="Helical" evidence="11">
    <location>
        <begin position="109"/>
        <end position="127"/>
    </location>
</feature>
<gene>
    <name evidence="13" type="primary">LOC108734017</name>
</gene>
<dbReference type="OrthoDB" id="8904098at2759"/>
<keyword evidence="6" id="KW-0653">Protein transport</keyword>
<keyword evidence="4 11" id="KW-0812">Transmembrane</keyword>
<dbReference type="AlphaFoldDB" id="A0A7F5RKM2"/>
<evidence type="ECO:0000256" key="4">
    <source>
        <dbReference type="ARBA" id="ARBA00022692"/>
    </source>
</evidence>
<feature type="transmembrane region" description="Helical" evidence="11">
    <location>
        <begin position="290"/>
        <end position="307"/>
    </location>
</feature>
<feature type="transmembrane region" description="Helical" evidence="11">
    <location>
        <begin position="211"/>
        <end position="231"/>
    </location>
</feature>
<keyword evidence="7 11" id="KW-1133">Transmembrane helix</keyword>
<comment type="subcellular location">
    <subcellularLocation>
        <location evidence="1">Membrane</location>
        <topology evidence="1">Multi-pass membrane protein</topology>
    </subcellularLocation>
</comment>
<dbReference type="CDD" id="cd17347">
    <property type="entry name" value="MFS_SLC15A1_2_like"/>
    <property type="match status" value="1"/>
</dbReference>
<feature type="transmembrane region" description="Helical" evidence="11">
    <location>
        <begin position="589"/>
        <end position="613"/>
    </location>
</feature>
<feature type="transmembrane region" description="Helical" evidence="11">
    <location>
        <begin position="657"/>
        <end position="676"/>
    </location>
</feature>
<evidence type="ECO:0000256" key="6">
    <source>
        <dbReference type="ARBA" id="ARBA00022927"/>
    </source>
</evidence>
<evidence type="ECO:0000256" key="2">
    <source>
        <dbReference type="ARBA" id="ARBA00005982"/>
    </source>
</evidence>
<feature type="transmembrane region" description="Helical" evidence="11">
    <location>
        <begin position="370"/>
        <end position="392"/>
    </location>
</feature>
<feature type="transmembrane region" description="Helical" evidence="11">
    <location>
        <begin position="78"/>
        <end position="97"/>
    </location>
</feature>
<dbReference type="FunFam" id="1.20.1250.20:FF:000049">
    <property type="entry name" value="Solute carrier family 15 member 2"/>
    <property type="match status" value="1"/>
</dbReference>
<evidence type="ECO:0000256" key="9">
    <source>
        <dbReference type="ARBA" id="ARBA00078114"/>
    </source>
</evidence>
<dbReference type="RefSeq" id="XP_025836564.1">
    <property type="nucleotide sequence ID" value="XM_025980779.1"/>
</dbReference>
<keyword evidence="12" id="KW-1185">Reference proteome</keyword>
<dbReference type="Gene3D" id="1.20.1250.20">
    <property type="entry name" value="MFS general substrate transporter like domains"/>
    <property type="match status" value="2"/>
</dbReference>
<feature type="transmembrane region" description="Helical" evidence="11">
    <location>
        <begin position="337"/>
        <end position="358"/>
    </location>
</feature>
<sequence>MEKEKEHEQKAVEAMGKTNENDENYDSEETDVKLPYPKSVFFIVTNEFCERFCFYGMRTILSLYLTDILLYSESTATVIYHTFVVLVYFFPIIGAMIADSFLGKFRTIVYLSCVYATGNALLALTAAPPLNFPLRTMTLIGLLLIAVGSGGIKPCVSAFGGDQFTLPYQASQLSKFFSVFYFSINFGSFISTFVTPILREDVKCFGDDSCYSLAFAVPGVLMVISIVVFVAGKPFYKIKPPEGNVVLKVSKCIGNAIVTRMKTKERNREHWLDYAKEKYDSQLIQDIKDTLRVLVLFLPLPVFWALYDQQGTGWTFMARRMDGYIGFYTILPDQMQVVNSILILGFIPLFDYVIYPALDKCRILTKPLQRLTTGGIFAAAAFAISAVIALFIEQTYPQLPSAGNAQLRIYNVLPCDIRLTSPNLNNGQTIFIKSLESYTNIDLSVTRSATYNYMVDSTCSSVSGSFQLTEKTAAGYYFNELNGAARYFEDDVSKSTNGYPSVRTLFNSADSLPVTFTDSGGVERLSIGSSNSSLFSLSPDTYKVRIGSTFSQDVTLSLGGVYSLLALVNSPSSITLNLIEVTRPNSVHMLLLIPQYIIITAGEIMFSITGLEFAYSQAPTSMKSVLTAGWLLTTAFGNVIVIIIQAIEIFEEQSKTFFLYTGIMLLDMIIFALMATRYKYVNRSDSDSEEIDLPIKTNGVENATYMNEEKQK</sequence>
<dbReference type="PROSITE" id="PS01022">
    <property type="entry name" value="PTR2_1"/>
    <property type="match status" value="1"/>
</dbReference>
<reference evidence="13" key="1">
    <citation type="submission" date="2025-08" db="UniProtKB">
        <authorList>
            <consortium name="RefSeq"/>
        </authorList>
    </citation>
    <scope>IDENTIFICATION</scope>
    <source>
        <tissue evidence="13">Entire body</tissue>
    </source>
</reference>
<accession>A0A7F5RKM2</accession>
<evidence type="ECO:0000256" key="11">
    <source>
        <dbReference type="SAM" id="Phobius"/>
    </source>
</evidence>
<feature type="transmembrane region" description="Helical" evidence="11">
    <location>
        <begin position="625"/>
        <end position="645"/>
    </location>
</feature>
<evidence type="ECO:0000256" key="1">
    <source>
        <dbReference type="ARBA" id="ARBA00004141"/>
    </source>
</evidence>
<dbReference type="InParanoid" id="A0A7F5RKM2"/>
<dbReference type="GO" id="GO:0015031">
    <property type="term" value="P:protein transport"/>
    <property type="evidence" value="ECO:0007669"/>
    <property type="project" value="UniProtKB-KW"/>
</dbReference>
<dbReference type="InterPro" id="IPR036259">
    <property type="entry name" value="MFS_trans_sf"/>
</dbReference>
<dbReference type="Proteomes" id="UP000192223">
    <property type="component" value="Unplaced"/>
</dbReference>
<evidence type="ECO:0000256" key="3">
    <source>
        <dbReference type="ARBA" id="ARBA00022448"/>
    </source>
</evidence>
<dbReference type="FunCoup" id="A0A7F5RKM2">
    <property type="interactions" value="56"/>
</dbReference>
<dbReference type="InterPro" id="IPR018456">
    <property type="entry name" value="PTR2_symporter_CS"/>
</dbReference>
<dbReference type="GO" id="GO:0022857">
    <property type="term" value="F:transmembrane transporter activity"/>
    <property type="evidence" value="ECO:0007669"/>
    <property type="project" value="InterPro"/>
</dbReference>